<dbReference type="InterPro" id="IPR001185">
    <property type="entry name" value="MS_channel"/>
</dbReference>
<dbReference type="SUPFAM" id="SSF81330">
    <property type="entry name" value="Gated mechanosensitive channel"/>
    <property type="match status" value="1"/>
</dbReference>
<feature type="transmembrane region" description="Helical" evidence="11">
    <location>
        <begin position="16"/>
        <end position="38"/>
    </location>
</feature>
<evidence type="ECO:0000313" key="12">
    <source>
        <dbReference type="EMBL" id="SFE83970.1"/>
    </source>
</evidence>
<evidence type="ECO:0000256" key="11">
    <source>
        <dbReference type="HAMAP-Rule" id="MF_00115"/>
    </source>
</evidence>
<dbReference type="RefSeq" id="WP_091541697.1">
    <property type="nucleotide sequence ID" value="NZ_FONY01000008.1"/>
</dbReference>
<dbReference type="AlphaFoldDB" id="A0A1I2DVK6"/>
<dbReference type="GO" id="GO:0008381">
    <property type="term" value="F:mechanosensitive monoatomic ion channel activity"/>
    <property type="evidence" value="ECO:0007669"/>
    <property type="project" value="UniProtKB-UniRule"/>
</dbReference>
<dbReference type="PRINTS" id="PR01264">
    <property type="entry name" value="MECHCHANNEL"/>
</dbReference>
<evidence type="ECO:0000256" key="8">
    <source>
        <dbReference type="ARBA" id="ARBA00023065"/>
    </source>
</evidence>
<evidence type="ECO:0000256" key="6">
    <source>
        <dbReference type="ARBA" id="ARBA00022692"/>
    </source>
</evidence>
<protein>
    <recommendedName>
        <fullName evidence="11">Large-conductance mechanosensitive channel</fullName>
    </recommendedName>
</protein>
<dbReference type="Pfam" id="PF01741">
    <property type="entry name" value="MscL"/>
    <property type="match status" value="1"/>
</dbReference>
<keyword evidence="10 11" id="KW-0407">Ion channel</keyword>
<feature type="transmembrane region" description="Helical" evidence="11">
    <location>
        <begin position="78"/>
        <end position="96"/>
    </location>
</feature>
<keyword evidence="6 11" id="KW-0812">Transmembrane</keyword>
<evidence type="ECO:0000313" key="13">
    <source>
        <dbReference type="Proteomes" id="UP000199513"/>
    </source>
</evidence>
<gene>
    <name evidence="11" type="primary">mscL</name>
    <name evidence="12" type="ORF">SAMN04488541_10085</name>
</gene>
<evidence type="ECO:0000256" key="7">
    <source>
        <dbReference type="ARBA" id="ARBA00022989"/>
    </source>
</evidence>
<comment type="similarity">
    <text evidence="2 11">Belongs to the MscL family.</text>
</comment>
<dbReference type="NCBIfam" id="NF001843">
    <property type="entry name" value="PRK00567.1-4"/>
    <property type="match status" value="1"/>
</dbReference>
<dbReference type="STRING" id="1003.SAMN04488541_10085"/>
<evidence type="ECO:0000256" key="3">
    <source>
        <dbReference type="ARBA" id="ARBA00011255"/>
    </source>
</evidence>
<evidence type="ECO:0000256" key="2">
    <source>
        <dbReference type="ARBA" id="ARBA00007254"/>
    </source>
</evidence>
<proteinExistence type="inferred from homology"/>
<evidence type="ECO:0000256" key="10">
    <source>
        <dbReference type="ARBA" id="ARBA00023303"/>
    </source>
</evidence>
<dbReference type="InterPro" id="IPR037673">
    <property type="entry name" value="MSC/AndL"/>
</dbReference>
<evidence type="ECO:0000256" key="9">
    <source>
        <dbReference type="ARBA" id="ARBA00023136"/>
    </source>
</evidence>
<dbReference type="PANTHER" id="PTHR30266:SF2">
    <property type="entry name" value="LARGE-CONDUCTANCE MECHANOSENSITIVE CHANNEL"/>
    <property type="match status" value="1"/>
</dbReference>
<sequence length="132" mass="14160">MGFISEFREFAIKGNLVDFAVGVVMGGAVASVTGSFVADIFTPPLGLLIGDMDFASLGITLREATESKPAVVISYGKFIQTVINFLLVAFVMFLVVKAMNALKKKEEAVPAPPPEPTPSEKLLAEIRDLLKK</sequence>
<dbReference type="NCBIfam" id="TIGR00220">
    <property type="entry name" value="mscL"/>
    <property type="match status" value="1"/>
</dbReference>
<dbReference type="GO" id="GO:0005886">
    <property type="term" value="C:plasma membrane"/>
    <property type="evidence" value="ECO:0007669"/>
    <property type="project" value="UniProtKB-SubCell"/>
</dbReference>
<accession>A0A1I2DVK6</accession>
<keyword evidence="9 11" id="KW-0472">Membrane</keyword>
<comment type="subunit">
    <text evidence="3 11">Homopentamer.</text>
</comment>
<comment type="function">
    <text evidence="11">Channel that opens in response to stretch forces in the membrane lipid bilayer. May participate in the regulation of osmotic pressure changes within the cell.</text>
</comment>
<evidence type="ECO:0000256" key="5">
    <source>
        <dbReference type="ARBA" id="ARBA00022475"/>
    </source>
</evidence>
<keyword evidence="7 11" id="KW-1133">Transmembrane helix</keyword>
<keyword evidence="13" id="KW-1185">Reference proteome</keyword>
<name>A0A1I2DVK6_9BACT</name>
<dbReference type="HAMAP" id="MF_00115">
    <property type="entry name" value="MscL"/>
    <property type="match status" value="1"/>
</dbReference>
<evidence type="ECO:0000256" key="1">
    <source>
        <dbReference type="ARBA" id="ARBA00004651"/>
    </source>
</evidence>
<keyword evidence="8 11" id="KW-0406">Ion transport</keyword>
<dbReference type="Gene3D" id="1.10.1200.120">
    <property type="entry name" value="Large-conductance mechanosensitive channel, MscL, domain 1"/>
    <property type="match status" value="1"/>
</dbReference>
<organism evidence="12 13">
    <name type="scientific">Thermoflexibacter ruber</name>
    <dbReference type="NCBI Taxonomy" id="1003"/>
    <lineage>
        <taxon>Bacteria</taxon>
        <taxon>Pseudomonadati</taxon>
        <taxon>Bacteroidota</taxon>
        <taxon>Cytophagia</taxon>
        <taxon>Cytophagales</taxon>
        <taxon>Thermoflexibacteraceae</taxon>
        <taxon>Thermoflexibacter</taxon>
    </lineage>
</organism>
<reference evidence="12 13" key="1">
    <citation type="submission" date="2016-10" db="EMBL/GenBank/DDBJ databases">
        <authorList>
            <person name="de Groot N.N."/>
        </authorList>
    </citation>
    <scope>NUCLEOTIDE SEQUENCE [LARGE SCALE GENOMIC DNA]</scope>
    <source>
        <strain>GEY</strain>
        <strain evidence="13">DSM 9560</strain>
    </source>
</reference>
<evidence type="ECO:0000256" key="4">
    <source>
        <dbReference type="ARBA" id="ARBA00022448"/>
    </source>
</evidence>
<keyword evidence="5 11" id="KW-1003">Cell membrane</keyword>
<dbReference type="FunFam" id="1.10.1200.120:FF:000001">
    <property type="entry name" value="Large-conductance mechanosensitive channel"/>
    <property type="match status" value="1"/>
</dbReference>
<dbReference type="OrthoDB" id="9810350at2"/>
<dbReference type="Proteomes" id="UP000199513">
    <property type="component" value="Unassembled WGS sequence"/>
</dbReference>
<dbReference type="InterPro" id="IPR036019">
    <property type="entry name" value="MscL_channel"/>
</dbReference>
<dbReference type="EMBL" id="FONY01000008">
    <property type="protein sequence ID" value="SFE83970.1"/>
    <property type="molecule type" value="Genomic_DNA"/>
</dbReference>
<dbReference type="PANTHER" id="PTHR30266">
    <property type="entry name" value="MECHANOSENSITIVE CHANNEL MSCL"/>
    <property type="match status" value="1"/>
</dbReference>
<comment type="subcellular location">
    <subcellularLocation>
        <location evidence="1 11">Cell membrane</location>
        <topology evidence="1 11">Multi-pass membrane protein</topology>
    </subcellularLocation>
</comment>
<keyword evidence="4 11" id="KW-0813">Transport</keyword>